<dbReference type="EMBL" id="RWGY01000456">
    <property type="protein sequence ID" value="TVU01346.1"/>
    <property type="molecule type" value="Genomic_DNA"/>
</dbReference>
<gene>
    <name evidence="2" type="ORF">EJB05_53216</name>
</gene>
<dbReference type="InterPro" id="IPR013083">
    <property type="entry name" value="Znf_RING/FYVE/PHD"/>
</dbReference>
<feature type="region of interest" description="Disordered" evidence="1">
    <location>
        <begin position="78"/>
        <end position="98"/>
    </location>
</feature>
<dbReference type="Gramene" id="TVU01346">
    <property type="protein sequence ID" value="TVU01346"/>
    <property type="gene ID" value="EJB05_53216"/>
</dbReference>
<proteinExistence type="predicted"/>
<reference evidence="2 3" key="1">
    <citation type="journal article" date="2019" name="Sci. Rep.">
        <title>A high-quality genome of Eragrostis curvula grass provides insights into Poaceae evolution and supports new strategies to enhance forage quality.</title>
        <authorList>
            <person name="Carballo J."/>
            <person name="Santos B.A.C.M."/>
            <person name="Zappacosta D."/>
            <person name="Garbus I."/>
            <person name="Selva J.P."/>
            <person name="Gallo C.A."/>
            <person name="Diaz A."/>
            <person name="Albertini E."/>
            <person name="Caccamo M."/>
            <person name="Echenique V."/>
        </authorList>
    </citation>
    <scope>NUCLEOTIDE SEQUENCE [LARGE SCALE GENOMIC DNA]</scope>
    <source>
        <strain evidence="3">cv. Victoria</strain>
        <tissue evidence="2">Leaf</tissue>
    </source>
</reference>
<accession>A0A5J9SQV2</accession>
<feature type="non-terminal residue" evidence="2">
    <location>
        <position position="1"/>
    </location>
</feature>
<dbReference type="Gene3D" id="3.30.40.10">
    <property type="entry name" value="Zinc/RING finger domain, C3HC4 (zinc finger)"/>
    <property type="match status" value="1"/>
</dbReference>
<evidence type="ECO:0000256" key="1">
    <source>
        <dbReference type="SAM" id="MobiDB-lite"/>
    </source>
</evidence>
<name>A0A5J9SQV2_9POAL</name>
<dbReference type="OrthoDB" id="9977870at2759"/>
<sequence length="98" mass="10785">MLGLPKLLLSALGKKKKEKTETYTICLEDTSVSKIHTVEGCAHRFCFSYMKEHVKSKLLNGKLPAGCLQEDVAMNSATHVGKNGRRRKQPAPALCGKN</sequence>
<organism evidence="2 3">
    <name type="scientific">Eragrostis curvula</name>
    <name type="common">weeping love grass</name>
    <dbReference type="NCBI Taxonomy" id="38414"/>
    <lineage>
        <taxon>Eukaryota</taxon>
        <taxon>Viridiplantae</taxon>
        <taxon>Streptophyta</taxon>
        <taxon>Embryophyta</taxon>
        <taxon>Tracheophyta</taxon>
        <taxon>Spermatophyta</taxon>
        <taxon>Magnoliopsida</taxon>
        <taxon>Liliopsida</taxon>
        <taxon>Poales</taxon>
        <taxon>Poaceae</taxon>
        <taxon>PACMAD clade</taxon>
        <taxon>Chloridoideae</taxon>
        <taxon>Eragrostideae</taxon>
        <taxon>Eragrostidinae</taxon>
        <taxon>Eragrostis</taxon>
    </lineage>
</organism>
<comment type="caution">
    <text evidence="2">The sequence shown here is derived from an EMBL/GenBank/DDBJ whole genome shotgun (WGS) entry which is preliminary data.</text>
</comment>
<keyword evidence="3" id="KW-1185">Reference proteome</keyword>
<feature type="non-terminal residue" evidence="2">
    <location>
        <position position="98"/>
    </location>
</feature>
<dbReference type="SUPFAM" id="SSF57850">
    <property type="entry name" value="RING/U-box"/>
    <property type="match status" value="1"/>
</dbReference>
<dbReference type="AlphaFoldDB" id="A0A5J9SQV2"/>
<evidence type="ECO:0000313" key="2">
    <source>
        <dbReference type="EMBL" id="TVU01346.1"/>
    </source>
</evidence>
<dbReference type="Proteomes" id="UP000324897">
    <property type="component" value="Unassembled WGS sequence"/>
</dbReference>
<evidence type="ECO:0000313" key="3">
    <source>
        <dbReference type="Proteomes" id="UP000324897"/>
    </source>
</evidence>
<protein>
    <submittedName>
        <fullName evidence="2">Uncharacterized protein</fullName>
    </submittedName>
</protein>